<name>A0AAD4P8R0_PERFH</name>
<comment type="caution">
    <text evidence="4">The sequence shown here is derived from an EMBL/GenBank/DDBJ whole genome shotgun (WGS) entry which is preliminary data.</text>
</comment>
<dbReference type="Gene3D" id="3.30.70.330">
    <property type="match status" value="1"/>
</dbReference>
<keyword evidence="1" id="KW-0694">RNA-binding</keyword>
<dbReference type="PROSITE" id="PS50102">
    <property type="entry name" value="RRM"/>
    <property type="match status" value="1"/>
</dbReference>
<keyword evidence="5" id="KW-1185">Reference proteome</keyword>
<dbReference type="InterPro" id="IPR000504">
    <property type="entry name" value="RRM_dom"/>
</dbReference>
<feature type="compositionally biased region" description="Polar residues" evidence="2">
    <location>
        <begin position="280"/>
        <end position="290"/>
    </location>
</feature>
<evidence type="ECO:0000256" key="2">
    <source>
        <dbReference type="SAM" id="MobiDB-lite"/>
    </source>
</evidence>
<dbReference type="PANTHER" id="PTHR32343:SF29">
    <property type="entry name" value="RNA-BINDING (RRM_RBD_RNP MOTIFS) FAMILY PROTEIN"/>
    <property type="match status" value="1"/>
</dbReference>
<evidence type="ECO:0000259" key="3">
    <source>
        <dbReference type="PROSITE" id="PS50102"/>
    </source>
</evidence>
<evidence type="ECO:0000313" key="5">
    <source>
        <dbReference type="Proteomes" id="UP001190926"/>
    </source>
</evidence>
<evidence type="ECO:0000313" key="4">
    <source>
        <dbReference type="EMBL" id="KAH6830948.1"/>
    </source>
</evidence>
<feature type="region of interest" description="Disordered" evidence="2">
    <location>
        <begin position="258"/>
        <end position="290"/>
    </location>
</feature>
<dbReference type="InterPro" id="IPR035979">
    <property type="entry name" value="RBD_domain_sf"/>
</dbReference>
<dbReference type="PANTHER" id="PTHR32343">
    <property type="entry name" value="SERINE/ARGININE-RICH SPLICING FACTOR"/>
    <property type="match status" value="1"/>
</dbReference>
<dbReference type="InterPro" id="IPR012677">
    <property type="entry name" value="Nucleotide-bd_a/b_plait_sf"/>
</dbReference>
<reference evidence="4 5" key="1">
    <citation type="journal article" date="2021" name="Nat. Commun.">
        <title>Incipient diploidization of the medicinal plant Perilla within 10,000 years.</title>
        <authorList>
            <person name="Zhang Y."/>
            <person name="Shen Q."/>
            <person name="Leng L."/>
            <person name="Zhang D."/>
            <person name="Chen S."/>
            <person name="Shi Y."/>
            <person name="Ning Z."/>
            <person name="Chen S."/>
        </authorList>
    </citation>
    <scope>NUCLEOTIDE SEQUENCE [LARGE SCALE GENOMIC DNA]</scope>
    <source>
        <strain evidence="5">cv. PC099</strain>
    </source>
</reference>
<dbReference type="GO" id="GO:0003723">
    <property type="term" value="F:RNA binding"/>
    <property type="evidence" value="ECO:0007669"/>
    <property type="project" value="UniProtKB-UniRule"/>
</dbReference>
<dbReference type="EMBL" id="SDAM02000091">
    <property type="protein sequence ID" value="KAH6830948.1"/>
    <property type="molecule type" value="Genomic_DNA"/>
</dbReference>
<protein>
    <submittedName>
        <fullName evidence="4">RNA-binding family protein</fullName>
    </submittedName>
</protein>
<gene>
    <name evidence="4" type="ORF">C2S53_005872</name>
</gene>
<feature type="compositionally biased region" description="Basic and acidic residues" evidence="2">
    <location>
        <begin position="258"/>
        <end position="274"/>
    </location>
</feature>
<dbReference type="SMART" id="SM00360">
    <property type="entry name" value="RRM"/>
    <property type="match status" value="1"/>
</dbReference>
<dbReference type="AlphaFoldDB" id="A0AAD4P8R0"/>
<feature type="domain" description="RRM" evidence="3">
    <location>
        <begin position="26"/>
        <end position="100"/>
    </location>
</feature>
<dbReference type="SUPFAM" id="SSF54928">
    <property type="entry name" value="RNA-binding domain, RBD"/>
    <property type="match status" value="1"/>
</dbReference>
<accession>A0AAD4P8R0</accession>
<dbReference type="Pfam" id="PF00076">
    <property type="entry name" value="RRM_1"/>
    <property type="match status" value="1"/>
</dbReference>
<organism evidence="4 5">
    <name type="scientific">Perilla frutescens var. hirtella</name>
    <name type="common">Perilla citriodora</name>
    <name type="synonym">Perilla setoyensis</name>
    <dbReference type="NCBI Taxonomy" id="608512"/>
    <lineage>
        <taxon>Eukaryota</taxon>
        <taxon>Viridiplantae</taxon>
        <taxon>Streptophyta</taxon>
        <taxon>Embryophyta</taxon>
        <taxon>Tracheophyta</taxon>
        <taxon>Spermatophyta</taxon>
        <taxon>Magnoliopsida</taxon>
        <taxon>eudicotyledons</taxon>
        <taxon>Gunneridae</taxon>
        <taxon>Pentapetalae</taxon>
        <taxon>asterids</taxon>
        <taxon>lamiids</taxon>
        <taxon>Lamiales</taxon>
        <taxon>Lamiaceae</taxon>
        <taxon>Nepetoideae</taxon>
        <taxon>Elsholtzieae</taxon>
        <taxon>Perilla</taxon>
    </lineage>
</organism>
<sequence>MDQTQTTKGELQPTSPSWMIEVSDIRTIKVSNVSLEMSERDIFEFFTFSGDIHYIEMQRESETTQVAYITFTDSQGADRAALLTGSKLADLYVWITLIENYQLPPDAAYLTSLPKSSAVEKAEDVVSTMLAKGYVLGKDALNRAKSLDEKHKWTLNASATVASIDRRMGLSEKLSTGTAAVNEKVREMDELWQVSEMTKSAYTAAGQKASRAGSAIMTNRYVLTGASWITNAYISVSKAAEDVGALTMEKVEKAEEGKREVLSSEFINARRDESSPALPVSSSDVSNKRA</sequence>
<dbReference type="Proteomes" id="UP001190926">
    <property type="component" value="Unassembled WGS sequence"/>
</dbReference>
<evidence type="ECO:0000256" key="1">
    <source>
        <dbReference type="PROSITE-ProRule" id="PRU00176"/>
    </source>
</evidence>
<proteinExistence type="predicted"/>